<proteinExistence type="predicted"/>
<dbReference type="AlphaFoldDB" id="A0A143QLX6"/>
<gene>
    <name evidence="2" type="ORF">A3Q41_02874</name>
</gene>
<feature type="region of interest" description="Disordered" evidence="1">
    <location>
        <begin position="1"/>
        <end position="20"/>
    </location>
</feature>
<feature type="compositionally biased region" description="Polar residues" evidence="1">
    <location>
        <begin position="1"/>
        <end position="16"/>
    </location>
</feature>
<evidence type="ECO:0000313" key="2">
    <source>
        <dbReference type="EMBL" id="AMY24165.1"/>
    </source>
</evidence>
<dbReference type="KEGG" id="rhs:A3Q41_02874"/>
<accession>A0A143QLX6</accession>
<reference evidence="3" key="2">
    <citation type="submission" date="2016-04" db="EMBL/GenBank/DDBJ databases">
        <title>Complete Genome and Plasmid Sequences for Rhodococcus fascians D188 and Draft Sequences for Rhodococcus spp. Isolates PBTS 1 and PBTS 2.</title>
        <authorList>
            <person name="Stamer R."/>
            <person name="Vereecke D."/>
            <person name="Zhang Y."/>
            <person name="Schilkey F."/>
            <person name="Devitt N."/>
            <person name="Randall J."/>
        </authorList>
    </citation>
    <scope>NUCLEOTIDE SEQUENCE [LARGE SCALE GENOMIC DNA]</scope>
    <source>
        <strain evidence="3">PBTS2</strain>
    </source>
</reference>
<organism evidence="2 3">
    <name type="scientific">Rhodococcoides fascians</name>
    <name type="common">Rhodococcus fascians</name>
    <dbReference type="NCBI Taxonomy" id="1828"/>
    <lineage>
        <taxon>Bacteria</taxon>
        <taxon>Bacillati</taxon>
        <taxon>Actinomycetota</taxon>
        <taxon>Actinomycetes</taxon>
        <taxon>Mycobacteriales</taxon>
        <taxon>Nocardiaceae</taxon>
        <taxon>Rhodococcoides</taxon>
    </lineage>
</organism>
<reference evidence="2 3" key="1">
    <citation type="journal article" date="2016" name="Genome Announc.">
        <title>Complete Genome and Plasmid Sequences for Rhodococcus fascians D188 and Draft Sequences for Rhodococcus Isolates PBTS 1 and PBTS 2.</title>
        <authorList>
            <person name="Stamler R.A."/>
            <person name="Vereecke D."/>
            <person name="Zhang Y."/>
            <person name="Schilkey F."/>
            <person name="Devitt N."/>
            <person name="Randall J.J."/>
        </authorList>
    </citation>
    <scope>NUCLEOTIDE SEQUENCE [LARGE SCALE GENOMIC DNA]</scope>
    <source>
        <strain evidence="2 3">PBTS2</strain>
    </source>
</reference>
<dbReference type="Proteomes" id="UP000076038">
    <property type="component" value="Chromosome"/>
</dbReference>
<evidence type="ECO:0000256" key="1">
    <source>
        <dbReference type="SAM" id="MobiDB-lite"/>
    </source>
</evidence>
<evidence type="ECO:0000313" key="3">
    <source>
        <dbReference type="Proteomes" id="UP000076038"/>
    </source>
</evidence>
<keyword evidence="3" id="KW-1185">Reference proteome</keyword>
<protein>
    <submittedName>
        <fullName evidence="2">Uncharacterized protein</fullName>
    </submittedName>
</protein>
<dbReference type="PATRIC" id="fig|1653479.3.peg.2906"/>
<name>A0A143QLX6_RHOFA</name>
<dbReference type="EMBL" id="CP015220">
    <property type="protein sequence ID" value="AMY24165.1"/>
    <property type="molecule type" value="Genomic_DNA"/>
</dbReference>
<sequence>MTSTTNNDSEYTSNVAITEGRHEPFSAAMEALVAERILGDRRHGVSI</sequence>